<dbReference type="PANTHER" id="PTHR10357">
    <property type="entry name" value="ALPHA-AMYLASE FAMILY MEMBER"/>
    <property type="match status" value="1"/>
</dbReference>
<dbReference type="GO" id="GO:0005975">
    <property type="term" value="P:carbohydrate metabolic process"/>
    <property type="evidence" value="ECO:0007669"/>
    <property type="project" value="InterPro"/>
</dbReference>
<dbReference type="InterPro" id="IPR013780">
    <property type="entry name" value="Glyco_hydro_b"/>
</dbReference>
<name>R7TPY6_CAPTE</name>
<evidence type="ECO:0000313" key="4">
    <source>
        <dbReference type="EnsemblMetazoa" id="CapteP162322"/>
    </source>
</evidence>
<dbReference type="Proteomes" id="UP000014760">
    <property type="component" value="Unassembled WGS sequence"/>
</dbReference>
<dbReference type="SMART" id="SM00642">
    <property type="entry name" value="Aamy"/>
    <property type="match status" value="1"/>
</dbReference>
<reference evidence="5" key="1">
    <citation type="submission" date="2012-12" db="EMBL/GenBank/DDBJ databases">
        <authorList>
            <person name="Hellsten U."/>
            <person name="Grimwood J."/>
            <person name="Chapman J.A."/>
            <person name="Shapiro H."/>
            <person name="Aerts A."/>
            <person name="Otillar R.P."/>
            <person name="Terry A.Y."/>
            <person name="Boore J.L."/>
            <person name="Simakov O."/>
            <person name="Marletaz F."/>
            <person name="Cho S.-J."/>
            <person name="Edsinger-Gonzales E."/>
            <person name="Havlak P."/>
            <person name="Kuo D.-H."/>
            <person name="Larsson T."/>
            <person name="Lv J."/>
            <person name="Arendt D."/>
            <person name="Savage R."/>
            <person name="Osoegawa K."/>
            <person name="de Jong P."/>
            <person name="Lindberg D.R."/>
            <person name="Seaver E.C."/>
            <person name="Weisblat D.A."/>
            <person name="Putnam N.H."/>
            <person name="Grigoriev I.V."/>
            <person name="Rokhsar D.S."/>
        </authorList>
    </citation>
    <scope>NUCLEOTIDE SEQUENCE</scope>
    <source>
        <strain evidence="5">I ESC-2004</strain>
    </source>
</reference>
<dbReference type="Pfam" id="PF00128">
    <property type="entry name" value="Alpha-amylase"/>
    <property type="match status" value="1"/>
</dbReference>
<proteinExistence type="predicted"/>
<dbReference type="InterPro" id="IPR006047">
    <property type="entry name" value="GH13_cat_dom"/>
</dbReference>
<dbReference type="HOGENOM" id="CLU_006462_8_3_1"/>
<feature type="domain" description="Glycosyl hydrolase family 13 catalytic" evidence="2">
    <location>
        <begin position="3"/>
        <end position="395"/>
    </location>
</feature>
<gene>
    <name evidence="3" type="ORF">CAPTEDRAFT_162322</name>
</gene>
<sequence length="556" mass="63813">MYRIYVHSFKDSNEDGIGDLEGIQSHIDHLMYMGVDAVIFSPFMESPMLDMGRDISDFKAVHKPYGDMHQVEKLFEELQERNIKIIIEIIPNHTSRHHKWFQESRKGGARNTFKGYYIWDDGRILKNGSRVPPSNWVSKYGGSAWSWDEQRQQYYYHHYHPSMPDLNHRDPYVREDFIDVFRFWLEKGADGILVSDMQVLFESEEVNVDEPLSELPGVPPGDYRYVDHIFTEDQPDIHEFIAAWREFFEGYSLRTNKKIAFLVDAGDDEVDDLMKYYITGADASISKSLTSIDGACGGLCVQEKVDTWLSHMPDERDALWMLGSPEKSRMSRTKGVMYQSALNLLMLLLPGAAITYYGEEIGLNETPVKYEDLRDPWAHRLGPDKYAAVCRDSARGPMPWMSGRYAAFTLGDKPWMPLNADYKTLNVEKQKHDPSGCSPLQLFHRLSRLRKEVSFQYGRLQYAIINANIFSFMRFAKDSAPYLVSMNFGSVESTDDYSVASGVAIGKVVAHARPNQSDKYNPKIREGMKVGLEKLTLQPGEGVVVVLLMEMQFEPM</sequence>
<protein>
    <recommendedName>
        <fullName evidence="2">Glycosyl hydrolase family 13 catalytic domain-containing protein</fullName>
    </recommendedName>
</protein>
<dbReference type="SUPFAM" id="SSF51445">
    <property type="entry name" value="(Trans)glycosidases"/>
    <property type="match status" value="1"/>
</dbReference>
<dbReference type="Gene3D" id="2.60.40.1180">
    <property type="entry name" value="Golgi alpha-mannosidase II"/>
    <property type="match status" value="1"/>
</dbReference>
<dbReference type="InterPro" id="IPR045857">
    <property type="entry name" value="O16G_dom_2"/>
</dbReference>
<dbReference type="EMBL" id="KB309035">
    <property type="protein sequence ID" value="ELT95719.1"/>
    <property type="molecule type" value="Genomic_DNA"/>
</dbReference>
<dbReference type="PANTHER" id="PTHR10357:SF179">
    <property type="entry name" value="NEUTRAL AND BASIC AMINO ACID TRANSPORT PROTEIN RBAT"/>
    <property type="match status" value="1"/>
</dbReference>
<reference evidence="4" key="3">
    <citation type="submission" date="2015-06" db="UniProtKB">
        <authorList>
            <consortium name="EnsemblMetazoa"/>
        </authorList>
    </citation>
    <scope>IDENTIFICATION</scope>
</reference>
<evidence type="ECO:0000313" key="5">
    <source>
        <dbReference type="Proteomes" id="UP000014760"/>
    </source>
</evidence>
<evidence type="ECO:0000259" key="2">
    <source>
        <dbReference type="SMART" id="SM00642"/>
    </source>
</evidence>
<dbReference type="EMBL" id="AMQN01011703">
    <property type="status" value="NOT_ANNOTATED_CDS"/>
    <property type="molecule type" value="Genomic_DNA"/>
</dbReference>
<dbReference type="InterPro" id="IPR017853">
    <property type="entry name" value="GH"/>
</dbReference>
<dbReference type="OMA" id="WNNADQY"/>
<keyword evidence="1" id="KW-0325">Glycoprotein</keyword>
<dbReference type="FunFam" id="3.90.400.10:FF:000001">
    <property type="entry name" value="Maltase A3, isoform A"/>
    <property type="match status" value="1"/>
</dbReference>
<dbReference type="AlphaFoldDB" id="R7TPY6"/>
<dbReference type="STRING" id="283909.R7TPY6"/>
<dbReference type="Gene3D" id="3.20.20.80">
    <property type="entry name" value="Glycosidases"/>
    <property type="match status" value="1"/>
</dbReference>
<dbReference type="OrthoDB" id="1740265at2759"/>
<evidence type="ECO:0000256" key="1">
    <source>
        <dbReference type="ARBA" id="ARBA00023180"/>
    </source>
</evidence>
<dbReference type="Gene3D" id="3.90.400.10">
    <property type="entry name" value="Oligo-1,6-glucosidase, Domain 2"/>
    <property type="match status" value="1"/>
</dbReference>
<keyword evidence="5" id="KW-1185">Reference proteome</keyword>
<accession>R7TPY6</accession>
<organism evidence="3">
    <name type="scientific">Capitella teleta</name>
    <name type="common">Polychaete worm</name>
    <dbReference type="NCBI Taxonomy" id="283909"/>
    <lineage>
        <taxon>Eukaryota</taxon>
        <taxon>Metazoa</taxon>
        <taxon>Spiralia</taxon>
        <taxon>Lophotrochozoa</taxon>
        <taxon>Annelida</taxon>
        <taxon>Polychaeta</taxon>
        <taxon>Sedentaria</taxon>
        <taxon>Scolecida</taxon>
        <taxon>Capitellidae</taxon>
        <taxon>Capitella</taxon>
    </lineage>
</organism>
<dbReference type="EnsemblMetazoa" id="CapteT162322">
    <property type="protein sequence ID" value="CapteP162322"/>
    <property type="gene ID" value="CapteG162322"/>
</dbReference>
<evidence type="ECO:0000313" key="3">
    <source>
        <dbReference type="EMBL" id="ELT95719.1"/>
    </source>
</evidence>
<reference evidence="3 5" key="2">
    <citation type="journal article" date="2013" name="Nature">
        <title>Insights into bilaterian evolution from three spiralian genomes.</title>
        <authorList>
            <person name="Simakov O."/>
            <person name="Marletaz F."/>
            <person name="Cho S.J."/>
            <person name="Edsinger-Gonzales E."/>
            <person name="Havlak P."/>
            <person name="Hellsten U."/>
            <person name="Kuo D.H."/>
            <person name="Larsson T."/>
            <person name="Lv J."/>
            <person name="Arendt D."/>
            <person name="Savage R."/>
            <person name="Osoegawa K."/>
            <person name="de Jong P."/>
            <person name="Grimwood J."/>
            <person name="Chapman J.A."/>
            <person name="Shapiro H."/>
            <person name="Aerts A."/>
            <person name="Otillar R.P."/>
            <person name="Terry A.Y."/>
            <person name="Boore J.L."/>
            <person name="Grigoriev I.V."/>
            <person name="Lindberg D.R."/>
            <person name="Seaver E.C."/>
            <person name="Weisblat D.A."/>
            <person name="Putnam N.H."/>
            <person name="Rokhsar D.S."/>
        </authorList>
    </citation>
    <scope>NUCLEOTIDE SEQUENCE</scope>
    <source>
        <strain evidence="3 5">I ESC-2004</strain>
    </source>
</reference>